<dbReference type="SUPFAM" id="SSF81296">
    <property type="entry name" value="E set domains"/>
    <property type="match status" value="1"/>
</dbReference>
<evidence type="ECO:0000256" key="9">
    <source>
        <dbReference type="ARBA" id="ARBA00022806"/>
    </source>
</evidence>
<dbReference type="InterPro" id="IPR036388">
    <property type="entry name" value="WH-like_DNA-bd_sf"/>
</dbReference>
<dbReference type="GO" id="GO:0005524">
    <property type="term" value="F:ATP binding"/>
    <property type="evidence" value="ECO:0007669"/>
    <property type="project" value="UniProtKB-KW"/>
</dbReference>
<reference evidence="18 19" key="1">
    <citation type="submission" date="2011-02" db="EMBL/GenBank/DDBJ databases">
        <title>The Genome Sequence of Sphaeroforma arctica JP610.</title>
        <authorList>
            <consortium name="The Broad Institute Genome Sequencing Platform"/>
            <person name="Russ C."/>
            <person name="Cuomo C."/>
            <person name="Young S.K."/>
            <person name="Zeng Q."/>
            <person name="Gargeya S."/>
            <person name="Alvarado L."/>
            <person name="Berlin A."/>
            <person name="Chapman S.B."/>
            <person name="Chen Z."/>
            <person name="Freedman E."/>
            <person name="Gellesch M."/>
            <person name="Goldberg J."/>
            <person name="Griggs A."/>
            <person name="Gujja S."/>
            <person name="Heilman E."/>
            <person name="Heiman D."/>
            <person name="Howarth C."/>
            <person name="Mehta T."/>
            <person name="Neiman D."/>
            <person name="Pearson M."/>
            <person name="Roberts A."/>
            <person name="Saif S."/>
            <person name="Shea T."/>
            <person name="Shenoy N."/>
            <person name="Sisk P."/>
            <person name="Stolte C."/>
            <person name="Sykes S."/>
            <person name="White J."/>
            <person name="Yandava C."/>
            <person name="Burger G."/>
            <person name="Gray M.W."/>
            <person name="Holland P.W.H."/>
            <person name="King N."/>
            <person name="Lang F.B.F."/>
            <person name="Roger A.J."/>
            <person name="Ruiz-Trillo I."/>
            <person name="Haas B."/>
            <person name="Nusbaum C."/>
            <person name="Birren B."/>
        </authorList>
    </citation>
    <scope>NUCLEOTIDE SEQUENCE [LARGE SCALE GENOMIC DNA]</scope>
    <source>
        <strain evidence="18 19">JP610</strain>
    </source>
</reference>
<dbReference type="GO" id="GO:0003678">
    <property type="term" value="F:DNA helicase activity"/>
    <property type="evidence" value="ECO:0007669"/>
    <property type="project" value="TreeGrafter"/>
</dbReference>
<dbReference type="FunFam" id="3.40.50.300:FF:000254">
    <property type="entry name" value="U5 small nuclear ribonucleoprotein helicase"/>
    <property type="match status" value="1"/>
</dbReference>
<keyword evidence="18" id="KW-0687">Ribonucleoprotein</keyword>
<evidence type="ECO:0000256" key="6">
    <source>
        <dbReference type="ARBA" id="ARBA00022737"/>
    </source>
</evidence>
<dbReference type="InterPro" id="IPR027417">
    <property type="entry name" value="P-loop_NTPase"/>
</dbReference>
<proteinExistence type="inferred from homology"/>
<keyword evidence="19" id="KW-1185">Reference proteome</keyword>
<dbReference type="InterPro" id="IPR041094">
    <property type="entry name" value="Brr2_helicase_PWI"/>
</dbReference>
<evidence type="ECO:0000313" key="18">
    <source>
        <dbReference type="EMBL" id="KNC83482.1"/>
    </source>
</evidence>
<dbReference type="InterPro" id="IPR036390">
    <property type="entry name" value="WH_DNA-bd_sf"/>
</dbReference>
<evidence type="ECO:0000256" key="5">
    <source>
        <dbReference type="ARBA" id="ARBA00022728"/>
    </source>
</evidence>
<gene>
    <name evidence="18" type="ORF">SARC_04263</name>
</gene>
<dbReference type="InterPro" id="IPR001650">
    <property type="entry name" value="Helicase_C-like"/>
</dbReference>
<dbReference type="Pfam" id="PF18149">
    <property type="entry name" value="Helicase_PWI"/>
    <property type="match status" value="1"/>
</dbReference>
<dbReference type="Gene3D" id="3.40.50.300">
    <property type="entry name" value="P-loop containing nucleotide triphosphate hydrolases"/>
    <property type="match status" value="4"/>
</dbReference>
<dbReference type="GO" id="GO:0003724">
    <property type="term" value="F:RNA helicase activity"/>
    <property type="evidence" value="ECO:0007669"/>
    <property type="project" value="UniProtKB-EC"/>
</dbReference>
<dbReference type="PROSITE" id="PS51194">
    <property type="entry name" value="HELICASE_CTER"/>
    <property type="match status" value="1"/>
</dbReference>
<dbReference type="GO" id="GO:0003676">
    <property type="term" value="F:nucleic acid binding"/>
    <property type="evidence" value="ECO:0007669"/>
    <property type="project" value="InterPro"/>
</dbReference>
<dbReference type="InterPro" id="IPR048863">
    <property type="entry name" value="BRR2_plug"/>
</dbReference>
<sequence length="2138" mass="241015">MPNSNLVLQADRSLITKIGRDEATGEVMSLRGKLTGMKMGDMAKRDKAPSQADRDAKREKKAQPKKPEKLKSTRLLDKDDFVGLTYRPKTRDTMATYELMLTIISNQLGDQPRDVICGAADEVLIALKEEGSKDTEKKKESESMLGPISDSTFHQLITLCKKITDFTADDNEDAGAGIDDEVGVAVDFGDSEESDDDDVNEIKEDESASENEGEEAAVGDELQNADDAARGAESSEWYKQPDAVDPRDIDAYWLQRQLARFYDDAITSQKMSKDVLDILENGADERDVENKLVLLLGYDKFEFVKLVRKNRLSVLYCLKRASAETEEDKVVIEKTMRSMPELSQVVDLLLGDAVGSQQLQKGRTRRNARLDAELEEMDVDSGNSNALSGAHNIDIQDLVLDQGGHFMANKKVELPEGSVKKTRKGYEEIHIPAAQAKPYATNEKLINIKDMPEYTHAAFGHFKTLNRIQSRLYNACIHSDENVLLCAPTGAGKTNVAMMTVLREIGKHQLPDGTYNLDAFKVVYIAPMKSLVSEMVGNFTKRLKAYGVTVGELTGDSQMSKEQIAATQVIVCTPEKWDIVTRKGGDRSVASLVRLVIIDEIHLLHDTRGAVLECIVARTLRTIEATQQFTRLVGLSATLPNYEDVATFLRVDPAKGLFYFDNSFRPVPLNQQYIGITEKKALKRFQVANEICYTKVMEYAGKEQILIFVHSRKETGNTARAVRDMCLSEDTISKFLREDSASHEILRSETENTKNMELKDLLPYGFAIHHAGMSRVDRTLVEDLFADKHIQVLVSTSTLAWGVNLPAHTVIIKGTQVYSPEEGRWVELSFLDVLQMFGRAGRPQFDSVGEAIMITSHQELYFYLSLLNQQLPVESQLIGHLADALNAEVVLDSIQNAREATTWLGYTYLYVRMLRSPQVYGLSVDEVEADPTLQGRRADLIHTAATLLQKDGLMKYDRKSGQMQATDLGRVASHYYITHSSMATYNQLLKPNLSDIELFRVFALSAEFKNISVREEEKLELSKLLERVPIPVKESIEEPSAKVNVLLQAFISQLSLDGFALVSDMVYITQSAGRLFRALYEIILRKNWAGLAEKALALCKMVDKRMWQTMTPLRQFAKIPLDVIKRIEQKDLEWDRFLDLSHLELGELIRIPKLGKTIHKYVHCLPKVELTAHVQPITHSSLRVELTITPDFIWDDKIHGTSESFWIWVTDTDGEHILHQEAFLLKQRYAQDDHVVSFFVPVFDPLAPQYFIHVVSDRWLGTTSILPVSFRSLILPERTPPSTELLDLQALPVSALRDKSFIAQYKFQYFNPIQTQLFNILFNTDDNVLLGAPHGSGKTVCAEFALFRMIMNNPTGRCVYIAPIEDLAQARYNDWHKRFGQDGLGLEVALLTGETSTDVKLLGKSNVIIATAEHWDMISRRWKSRKNVQTVCLFIIEGLHMMGGNEGPVLEVICSRMRYMSTQTSNALRIVVLSASLGPGKDIASWLGVSTGGYFNFHPRVRPTPLELHVQGFNIAHTQSRLSAMAKPVYQNIMRYAARDAAIVFTPTRKTAQITALDLLTFSSGDGRPSQFLKIAEEELEEYLKPVRDKSLRECLTHGVAFYHEGLSKAERKAVEDLFKAGAIQVIVCTRDVCYSLNCIASLVIVMDTQTYDGKTHQYVNYPTSDVLQMAGLANTSVNERASDPSAQANAICRCVVLCQNSKKEIYKKFMYEPLPVESHLDHRLHDHMCAEVVTKTVENKQDAVDYLTWTYFYRRITHNANYYNLIGTSHRHVSDHLSELIENTLTDLEQSRCIAIEDDMDVAPLNLGMIASYYYMDYTTIELFSMSLTQKTKLKGLIEILSNASEFNTVNVRYREERVLKALADRMPIKLPDAQYNDPHAKAHVLLQAHFSRTQLSAELQSDLNTMLVTSVSLLHACVDVLSSQGWLKPALATMELCQMIVQAMWNKDNTLKQIPHFTPELIKKCEEKEIESPFDVLEMEDKDRNAILNFNNKEMAAVATFCNRYPAIDVNYEVVSPKEITAGKSVTMNVTLEREEDGDNTISPVVAPFYPKAKAENWWLVVGDMEKNTLLSIKRVALNMKASSKLDFVAPVQGAHNVTLFLMCDSYMGCDQEYEFVLDVGEEVTDSEESDDDMIE</sequence>
<dbReference type="FunFam" id="1.10.3380.10:FF:000002">
    <property type="entry name" value="Activating signal cointegrator 1 complex subunit 3"/>
    <property type="match status" value="1"/>
</dbReference>
<feature type="domain" description="Helicase ATP-binding" evidence="16">
    <location>
        <begin position="1319"/>
        <end position="1495"/>
    </location>
</feature>
<dbReference type="SMART" id="SM00490">
    <property type="entry name" value="HELICc"/>
    <property type="match status" value="2"/>
</dbReference>
<comment type="similarity">
    <text evidence="2">Belongs to the helicase family. SKI2 subfamily.</text>
</comment>
<keyword evidence="10" id="KW-0067">ATP-binding</keyword>
<feature type="compositionally biased region" description="Acidic residues" evidence="15">
    <location>
        <begin position="189"/>
        <end position="199"/>
    </location>
</feature>
<evidence type="ECO:0000256" key="10">
    <source>
        <dbReference type="ARBA" id="ARBA00022840"/>
    </source>
</evidence>
<evidence type="ECO:0000256" key="14">
    <source>
        <dbReference type="ARBA" id="ARBA00047984"/>
    </source>
</evidence>
<dbReference type="FunFam" id="2.60.40.150:FF:000004">
    <property type="entry name" value="RNA helicase, activating signal cointegrator 1"/>
    <property type="match status" value="1"/>
</dbReference>
<evidence type="ECO:0000256" key="1">
    <source>
        <dbReference type="ARBA" id="ARBA00004123"/>
    </source>
</evidence>
<keyword evidence="11" id="KW-0508">mRNA splicing</keyword>
<dbReference type="PIRSF" id="PIRSF039073">
    <property type="entry name" value="BRR2"/>
    <property type="match status" value="1"/>
</dbReference>
<evidence type="ECO:0000256" key="11">
    <source>
        <dbReference type="ARBA" id="ARBA00023187"/>
    </source>
</evidence>
<feature type="domain" description="Helicase ATP-binding" evidence="16">
    <location>
        <begin position="474"/>
        <end position="657"/>
    </location>
</feature>
<evidence type="ECO:0000313" key="19">
    <source>
        <dbReference type="Proteomes" id="UP000054560"/>
    </source>
</evidence>
<keyword evidence="4" id="KW-0507">mRNA processing</keyword>
<comment type="subcellular location">
    <subcellularLocation>
        <location evidence="1">Nucleus</location>
    </subcellularLocation>
</comment>
<dbReference type="Pfam" id="PF21188">
    <property type="entry name" value="BRR2_plug"/>
    <property type="match status" value="1"/>
</dbReference>
<evidence type="ECO:0000256" key="8">
    <source>
        <dbReference type="ARBA" id="ARBA00022801"/>
    </source>
</evidence>
<dbReference type="FunFam" id="1.10.3380.10:FF:000001">
    <property type="entry name" value="U5 small nuclear ribonucleoprotein helicase"/>
    <property type="match status" value="1"/>
</dbReference>
<dbReference type="GeneID" id="25904767"/>
<feature type="compositionally biased region" description="Basic and acidic residues" evidence="15">
    <location>
        <begin position="41"/>
        <end position="72"/>
    </location>
</feature>
<dbReference type="InterPro" id="IPR014001">
    <property type="entry name" value="Helicase_ATP-bd"/>
</dbReference>
<dbReference type="InterPro" id="IPR057842">
    <property type="entry name" value="WH_MER3"/>
</dbReference>
<feature type="compositionally biased region" description="Acidic residues" evidence="15">
    <location>
        <begin position="207"/>
        <end position="218"/>
    </location>
</feature>
<dbReference type="FunFam" id="1.10.10.10:FF:000024">
    <property type="entry name" value="U5 small nuclear ribonucleoprotein helicase"/>
    <property type="match status" value="1"/>
</dbReference>
<dbReference type="Gene3D" id="1.10.10.10">
    <property type="entry name" value="Winged helix-like DNA-binding domain superfamily/Winged helix DNA-binding domain"/>
    <property type="match status" value="2"/>
</dbReference>
<dbReference type="InterPro" id="IPR014756">
    <property type="entry name" value="Ig_E-set"/>
</dbReference>
<evidence type="ECO:0000256" key="15">
    <source>
        <dbReference type="SAM" id="MobiDB-lite"/>
    </source>
</evidence>
<evidence type="ECO:0000256" key="7">
    <source>
        <dbReference type="ARBA" id="ARBA00022741"/>
    </source>
</evidence>
<dbReference type="InterPro" id="IPR050474">
    <property type="entry name" value="Hel308_SKI2-like"/>
</dbReference>
<feature type="region of interest" description="Disordered" evidence="15">
    <location>
        <begin position="31"/>
        <end position="72"/>
    </location>
</feature>
<keyword evidence="6" id="KW-0677">Repeat</keyword>
<dbReference type="OrthoDB" id="5575at2759"/>
<dbReference type="InterPro" id="IPR004179">
    <property type="entry name" value="Sec63-dom"/>
</dbReference>
<feature type="domain" description="Helicase C-terminal" evidence="17">
    <location>
        <begin position="668"/>
        <end position="902"/>
    </location>
</feature>
<dbReference type="SMART" id="SM00973">
    <property type="entry name" value="Sec63"/>
    <property type="match status" value="2"/>
</dbReference>
<evidence type="ECO:0000256" key="3">
    <source>
        <dbReference type="ARBA" id="ARBA00012552"/>
    </source>
</evidence>
<evidence type="ECO:0000256" key="13">
    <source>
        <dbReference type="ARBA" id="ARBA00034541"/>
    </source>
</evidence>
<dbReference type="CDD" id="cd18019">
    <property type="entry name" value="DEXHc_Brr2_1"/>
    <property type="match status" value="1"/>
</dbReference>
<keyword evidence="8" id="KW-0378">Hydrolase</keyword>
<dbReference type="SUPFAM" id="SSF46785">
    <property type="entry name" value="Winged helix' DNA-binding domain"/>
    <property type="match status" value="2"/>
</dbReference>
<dbReference type="SUPFAM" id="SSF158702">
    <property type="entry name" value="Sec63 N-terminal domain-like"/>
    <property type="match status" value="2"/>
</dbReference>
<dbReference type="STRING" id="667725.A0A0L0G2X4"/>
<evidence type="ECO:0000259" key="16">
    <source>
        <dbReference type="PROSITE" id="PS51192"/>
    </source>
</evidence>
<protein>
    <recommendedName>
        <fullName evidence="13">U5 small nuclear ribonucleoprotein 200 kDa helicase</fullName>
        <ecNumber evidence="3">3.6.4.13</ecNumber>
    </recommendedName>
</protein>
<accession>A0A0L0G2X4</accession>
<evidence type="ECO:0000256" key="4">
    <source>
        <dbReference type="ARBA" id="ARBA00022664"/>
    </source>
</evidence>
<dbReference type="FunFam" id="1.10.150.20:FF:000004">
    <property type="entry name" value="U5 small nuclear ribonucleoprotein helicase"/>
    <property type="match status" value="1"/>
</dbReference>
<dbReference type="GO" id="GO:0000712">
    <property type="term" value="P:resolution of meiotic recombination intermediates"/>
    <property type="evidence" value="ECO:0007669"/>
    <property type="project" value="TreeGrafter"/>
</dbReference>
<dbReference type="FunFam" id="1.10.150.20:FF:000013">
    <property type="entry name" value="U5 small nuclear ribonucleoprotein kDa helicase"/>
    <property type="match status" value="1"/>
</dbReference>
<dbReference type="GO" id="GO:0005681">
    <property type="term" value="C:spliceosomal complex"/>
    <property type="evidence" value="ECO:0007669"/>
    <property type="project" value="UniProtKB-KW"/>
</dbReference>
<evidence type="ECO:0000256" key="2">
    <source>
        <dbReference type="ARBA" id="ARBA00010140"/>
    </source>
</evidence>
<dbReference type="PANTHER" id="PTHR47961:SF4">
    <property type="entry name" value="ACTIVATING SIGNAL COINTEGRATOR 1 COMPLEX SUBUNIT 3"/>
    <property type="match status" value="1"/>
</dbReference>
<dbReference type="SUPFAM" id="SSF52540">
    <property type="entry name" value="P-loop containing nucleoside triphosphate hydrolases"/>
    <property type="match status" value="4"/>
</dbReference>
<dbReference type="PROSITE" id="PS51192">
    <property type="entry name" value="HELICASE_ATP_BIND_1"/>
    <property type="match status" value="2"/>
</dbReference>
<evidence type="ECO:0000259" key="17">
    <source>
        <dbReference type="PROSITE" id="PS51194"/>
    </source>
</evidence>
<feature type="region of interest" description="Disordered" evidence="15">
    <location>
        <begin position="188"/>
        <end position="241"/>
    </location>
</feature>
<comment type="catalytic activity">
    <reaction evidence="14">
        <text>ATP + H2O = ADP + phosphate + H(+)</text>
        <dbReference type="Rhea" id="RHEA:13065"/>
        <dbReference type="ChEBI" id="CHEBI:15377"/>
        <dbReference type="ChEBI" id="CHEBI:15378"/>
        <dbReference type="ChEBI" id="CHEBI:30616"/>
        <dbReference type="ChEBI" id="CHEBI:43474"/>
        <dbReference type="ChEBI" id="CHEBI:456216"/>
        <dbReference type="EC" id="3.6.4.13"/>
    </reaction>
</comment>
<dbReference type="InterPro" id="IPR011545">
    <property type="entry name" value="DEAD/DEAH_box_helicase_dom"/>
</dbReference>
<dbReference type="Gene3D" id="1.10.150.20">
    <property type="entry name" value="5' to 3' exonuclease, C-terminal subdomain"/>
    <property type="match status" value="2"/>
</dbReference>
<dbReference type="Pfam" id="PF00271">
    <property type="entry name" value="Helicase_C"/>
    <property type="match status" value="1"/>
</dbReference>
<keyword evidence="7" id="KW-0547">Nucleotide-binding</keyword>
<keyword evidence="9 18" id="KW-0347">Helicase</keyword>
<dbReference type="FunFam" id="2.60.40.150:FF:000133">
    <property type="entry name" value="Pre-mRNA splicing helicase, putative"/>
    <property type="match status" value="1"/>
</dbReference>
<dbReference type="Gene3D" id="1.10.3380.10">
    <property type="entry name" value="Sec63 N-terminal domain-like domain"/>
    <property type="match status" value="2"/>
</dbReference>
<dbReference type="Pfam" id="PF23445">
    <property type="entry name" value="WHD_SNRNP200"/>
    <property type="match status" value="2"/>
</dbReference>
<dbReference type="GO" id="GO:0000393">
    <property type="term" value="P:spliceosomal conformational changes to generate catalytic conformation"/>
    <property type="evidence" value="ECO:0007669"/>
    <property type="project" value="UniProtKB-ARBA"/>
</dbReference>
<organism evidence="18 19">
    <name type="scientific">Sphaeroforma arctica JP610</name>
    <dbReference type="NCBI Taxonomy" id="667725"/>
    <lineage>
        <taxon>Eukaryota</taxon>
        <taxon>Ichthyosporea</taxon>
        <taxon>Ichthyophonida</taxon>
        <taxon>Sphaeroforma</taxon>
    </lineage>
</organism>
<dbReference type="FunFam" id="1.10.10.10:FF:000012">
    <property type="entry name" value="U5 small nuclear ribonucleoprotein helicase"/>
    <property type="match status" value="1"/>
</dbReference>
<dbReference type="FunFam" id="3.40.50.300:FF:000062">
    <property type="entry name" value="U5 small nuclear ribonucleoprotein helicase"/>
    <property type="match status" value="1"/>
</dbReference>
<dbReference type="Proteomes" id="UP000054560">
    <property type="component" value="Unassembled WGS sequence"/>
</dbReference>
<dbReference type="RefSeq" id="XP_014157384.1">
    <property type="nucleotide sequence ID" value="XM_014301909.1"/>
</dbReference>
<keyword evidence="12" id="KW-0539">Nucleus</keyword>
<dbReference type="CDD" id="cd18021">
    <property type="entry name" value="DEXHc_Brr2_2"/>
    <property type="match status" value="1"/>
</dbReference>
<dbReference type="FunFam" id="3.40.50.300:FF:003287">
    <property type="entry name" value="U5 small nuclear ribonucleoprotein 200 kDa helicase"/>
    <property type="match status" value="1"/>
</dbReference>
<evidence type="ECO:0000256" key="12">
    <source>
        <dbReference type="ARBA" id="ARBA00023242"/>
    </source>
</evidence>
<keyword evidence="5" id="KW-0747">Spliceosome</keyword>
<dbReference type="GO" id="GO:0016787">
    <property type="term" value="F:hydrolase activity"/>
    <property type="evidence" value="ECO:0007669"/>
    <property type="project" value="UniProtKB-KW"/>
</dbReference>
<dbReference type="Gene3D" id="2.60.40.150">
    <property type="entry name" value="C2 domain"/>
    <property type="match status" value="2"/>
</dbReference>
<dbReference type="SMART" id="SM00487">
    <property type="entry name" value="DEXDc"/>
    <property type="match status" value="2"/>
</dbReference>
<dbReference type="CDD" id="cd18795">
    <property type="entry name" value="SF2_C_Ski2"/>
    <property type="match status" value="1"/>
</dbReference>
<name>A0A0L0G2X4_9EUKA</name>
<dbReference type="GO" id="GO:0005682">
    <property type="term" value="C:U5 snRNP"/>
    <property type="evidence" value="ECO:0007669"/>
    <property type="project" value="UniProtKB-ARBA"/>
</dbReference>
<dbReference type="eggNOG" id="KOG0951">
    <property type="taxonomic scope" value="Eukaryota"/>
</dbReference>
<dbReference type="EC" id="3.6.4.13" evidence="3"/>
<dbReference type="EMBL" id="KQ241830">
    <property type="protein sequence ID" value="KNC83482.1"/>
    <property type="molecule type" value="Genomic_DNA"/>
</dbReference>
<dbReference type="PANTHER" id="PTHR47961">
    <property type="entry name" value="DNA POLYMERASE THETA, PUTATIVE (AFU_ORTHOLOGUE AFUA_1G05260)-RELATED"/>
    <property type="match status" value="1"/>
</dbReference>
<dbReference type="Pfam" id="PF00270">
    <property type="entry name" value="DEAD"/>
    <property type="match status" value="2"/>
</dbReference>
<dbReference type="Pfam" id="PF02889">
    <property type="entry name" value="Sec63"/>
    <property type="match status" value="2"/>
</dbReference>
<dbReference type="FunFam" id="3.40.50.300:FF:000368">
    <property type="entry name" value="U5 small nuclear ribonucleoprotein 200 kDa helicase"/>
    <property type="match status" value="1"/>
</dbReference>
<dbReference type="InterPro" id="IPR035892">
    <property type="entry name" value="C2_domain_sf"/>
</dbReference>